<evidence type="ECO:0000313" key="2">
    <source>
        <dbReference type="EMBL" id="VTJ82657.1"/>
    </source>
</evidence>
<feature type="compositionally biased region" description="Basic and acidic residues" evidence="1">
    <location>
        <begin position="25"/>
        <end position="41"/>
    </location>
</feature>
<comment type="caution">
    <text evidence="2">The sequence shown here is derived from an EMBL/GenBank/DDBJ whole genome shotgun (WGS) entry which is preliminary data.</text>
</comment>
<dbReference type="Proteomes" id="UP000335636">
    <property type="component" value="Unassembled WGS sequence"/>
</dbReference>
<feature type="non-terminal residue" evidence="2">
    <location>
        <position position="65"/>
    </location>
</feature>
<dbReference type="EMBL" id="CABDUW010001565">
    <property type="protein sequence ID" value="VTJ82657.1"/>
    <property type="molecule type" value="Genomic_DNA"/>
</dbReference>
<evidence type="ECO:0000256" key="1">
    <source>
        <dbReference type="SAM" id="MobiDB-lite"/>
    </source>
</evidence>
<gene>
    <name evidence="2" type="ORF">MONAX_5E026849</name>
</gene>
<keyword evidence="3" id="KW-1185">Reference proteome</keyword>
<evidence type="ECO:0000313" key="3">
    <source>
        <dbReference type="Proteomes" id="UP000335636"/>
    </source>
</evidence>
<name>A0A5E4CL81_MARMO</name>
<protein>
    <submittedName>
        <fullName evidence="2">Uncharacterized protein</fullName>
    </submittedName>
</protein>
<reference evidence="2" key="1">
    <citation type="submission" date="2019-04" db="EMBL/GenBank/DDBJ databases">
        <authorList>
            <person name="Alioto T."/>
            <person name="Alioto T."/>
        </authorList>
    </citation>
    <scope>NUCLEOTIDE SEQUENCE [LARGE SCALE GENOMIC DNA]</scope>
</reference>
<sequence length="65" mass="7147">VQEASSLSRDPVHSVSGRACTAVNQRKDLTQDSPWEDRGLRPQDAALEQEPQDPPALPPDSLARR</sequence>
<accession>A0A5E4CL81</accession>
<feature type="region of interest" description="Disordered" evidence="1">
    <location>
        <begin position="1"/>
        <end position="65"/>
    </location>
</feature>
<proteinExistence type="predicted"/>
<organism evidence="2 3">
    <name type="scientific">Marmota monax</name>
    <name type="common">Woodchuck</name>
    <dbReference type="NCBI Taxonomy" id="9995"/>
    <lineage>
        <taxon>Eukaryota</taxon>
        <taxon>Metazoa</taxon>
        <taxon>Chordata</taxon>
        <taxon>Craniata</taxon>
        <taxon>Vertebrata</taxon>
        <taxon>Euteleostomi</taxon>
        <taxon>Mammalia</taxon>
        <taxon>Eutheria</taxon>
        <taxon>Euarchontoglires</taxon>
        <taxon>Glires</taxon>
        <taxon>Rodentia</taxon>
        <taxon>Sciuromorpha</taxon>
        <taxon>Sciuridae</taxon>
        <taxon>Xerinae</taxon>
        <taxon>Marmotini</taxon>
        <taxon>Marmota</taxon>
    </lineage>
</organism>
<feature type="non-terminal residue" evidence="2">
    <location>
        <position position="1"/>
    </location>
</feature>
<dbReference type="AlphaFoldDB" id="A0A5E4CL81"/>